<evidence type="ECO:0000313" key="3">
    <source>
        <dbReference type="EMBL" id="MBB2150788.1"/>
    </source>
</evidence>
<keyword evidence="2" id="KW-0472">Membrane</keyword>
<dbReference type="PROSITE" id="PS51257">
    <property type="entry name" value="PROKAR_LIPOPROTEIN"/>
    <property type="match status" value="1"/>
</dbReference>
<keyword evidence="2" id="KW-1133">Transmembrane helix</keyword>
<organism evidence="3 4">
    <name type="scientific">Pedobacter gandavensis</name>
    <dbReference type="NCBI Taxonomy" id="2679963"/>
    <lineage>
        <taxon>Bacteria</taxon>
        <taxon>Pseudomonadati</taxon>
        <taxon>Bacteroidota</taxon>
        <taxon>Sphingobacteriia</taxon>
        <taxon>Sphingobacteriales</taxon>
        <taxon>Sphingobacteriaceae</taxon>
        <taxon>Pedobacter</taxon>
    </lineage>
</organism>
<evidence type="ECO:0000313" key="4">
    <source>
        <dbReference type="Proteomes" id="UP000636110"/>
    </source>
</evidence>
<dbReference type="Proteomes" id="UP000636110">
    <property type="component" value="Unassembled WGS sequence"/>
</dbReference>
<dbReference type="RefSeq" id="WP_182960029.1">
    <property type="nucleotide sequence ID" value="NZ_WNXC01000007.1"/>
</dbReference>
<feature type="transmembrane region" description="Helical" evidence="2">
    <location>
        <begin position="7"/>
        <end position="28"/>
    </location>
</feature>
<accession>A0ABR6EZS1</accession>
<dbReference type="EMBL" id="WNXC01000007">
    <property type="protein sequence ID" value="MBB2150788.1"/>
    <property type="molecule type" value="Genomic_DNA"/>
</dbReference>
<feature type="region of interest" description="Disordered" evidence="1">
    <location>
        <begin position="37"/>
        <end position="58"/>
    </location>
</feature>
<evidence type="ECO:0000256" key="1">
    <source>
        <dbReference type="SAM" id="MobiDB-lite"/>
    </source>
</evidence>
<dbReference type="Gene3D" id="3.90.930.1">
    <property type="match status" value="1"/>
</dbReference>
<gene>
    <name evidence="3" type="ORF">GM920_17960</name>
</gene>
<sequence>MNRKIIFPIGTLLLPLFLVVLCFILLGYGCQKNEESVLAPTKDKEKPKEPEKPIPAKPVMVPSGITTTNLRTEFKYEGETSRLTEITQSDGRITKFFYRPDGTPLTYEYYKDNKLQQYLDYFLNKEGQIYKISLFDGKSTSSGYYSIIYNEEGQISEVKKYGVNSKIFEEEKIGYDSLGNANSIAVTNNGKTTTRSSTYDDRAGIYQHIPYLQLFLLTQQQSSMIFSKSNPLQIDYLPTAVVGSVYTYEYNTNNYPSSLSRKQGNAIETMKITYKTIKPK</sequence>
<keyword evidence="4" id="KW-1185">Reference proteome</keyword>
<proteinExistence type="predicted"/>
<name>A0ABR6EZS1_9SPHI</name>
<evidence type="ECO:0008006" key="5">
    <source>
        <dbReference type="Google" id="ProtNLM"/>
    </source>
</evidence>
<protein>
    <recommendedName>
        <fullName evidence="5">DUF4595 domain-containing protein</fullName>
    </recommendedName>
</protein>
<comment type="caution">
    <text evidence="3">The sequence shown here is derived from an EMBL/GenBank/DDBJ whole genome shotgun (WGS) entry which is preliminary data.</text>
</comment>
<reference evidence="3 4" key="1">
    <citation type="submission" date="2019-11" db="EMBL/GenBank/DDBJ databases">
        <title>Description of Pedobacter sp. LMG 31462T.</title>
        <authorList>
            <person name="Carlier A."/>
            <person name="Qi S."/>
            <person name="Vandamme P."/>
        </authorList>
    </citation>
    <scope>NUCLEOTIDE SEQUENCE [LARGE SCALE GENOMIC DNA]</scope>
    <source>
        <strain evidence="3 4">LMG 31462</strain>
    </source>
</reference>
<evidence type="ECO:0000256" key="2">
    <source>
        <dbReference type="SAM" id="Phobius"/>
    </source>
</evidence>
<feature type="compositionally biased region" description="Basic and acidic residues" evidence="1">
    <location>
        <begin position="41"/>
        <end position="54"/>
    </location>
</feature>
<keyword evidence="2" id="KW-0812">Transmembrane</keyword>